<dbReference type="InterPro" id="IPR015419">
    <property type="entry name" value="CTAG/Pcc1"/>
</dbReference>
<dbReference type="Gene3D" id="3.30.310.50">
    <property type="entry name" value="Alpha-D-phosphohexomutase, C-terminal domain"/>
    <property type="match status" value="1"/>
</dbReference>
<gene>
    <name evidence="2" type="ordered locus">Arcpr_1655</name>
</gene>
<evidence type="ECO:0000313" key="2">
    <source>
        <dbReference type="EMBL" id="ADB58701.1"/>
    </source>
</evidence>
<dbReference type="Pfam" id="PF09341">
    <property type="entry name" value="Pcc1"/>
    <property type="match status" value="1"/>
</dbReference>
<name>D2RF07_ARCPA</name>
<dbReference type="HOGENOM" id="CLU_170076_2_1_2"/>
<organism evidence="2 3">
    <name type="scientific">Archaeoglobus profundus (strain DSM 5631 / JCM 9629 / NBRC 100127 / Av18)</name>
    <dbReference type="NCBI Taxonomy" id="572546"/>
    <lineage>
        <taxon>Archaea</taxon>
        <taxon>Methanobacteriati</taxon>
        <taxon>Methanobacteriota</taxon>
        <taxon>Archaeoglobi</taxon>
        <taxon>Archaeoglobales</taxon>
        <taxon>Archaeoglobaceae</taxon>
        <taxon>Archaeoglobus</taxon>
    </lineage>
</organism>
<accession>D2RF07</accession>
<protein>
    <recommendedName>
        <fullName evidence="4">KEOPS complex Pcc1-like subunit</fullName>
    </recommendedName>
</protein>
<reference evidence="2 3" key="1">
    <citation type="journal article" date="2010" name="Stand. Genomic Sci.">
        <title>Complete genome sequence of Archaeoglobus profundus type strain (AV18).</title>
        <authorList>
            <person name="von Jan M."/>
            <person name="Lapidus A."/>
            <person name="Del Rio T.G."/>
            <person name="Copeland A."/>
            <person name="Tice H."/>
            <person name="Cheng J.F."/>
            <person name="Lucas S."/>
            <person name="Chen F."/>
            <person name="Nolan M."/>
            <person name="Goodwin L."/>
            <person name="Han C."/>
            <person name="Pitluck S."/>
            <person name="Liolios K."/>
            <person name="Ivanova N."/>
            <person name="Mavromatis K."/>
            <person name="Ovchinnikova G."/>
            <person name="Chertkov O."/>
            <person name="Pati A."/>
            <person name="Chen A."/>
            <person name="Palaniappan K."/>
            <person name="Land M."/>
            <person name="Hauser L."/>
            <person name="Chang Y.J."/>
            <person name="Jeffries C.D."/>
            <person name="Saunders E."/>
            <person name="Brettin T."/>
            <person name="Detter J.C."/>
            <person name="Chain P."/>
            <person name="Eichinger K."/>
            <person name="Huber H."/>
            <person name="Spring S."/>
            <person name="Rohde M."/>
            <person name="Goker M."/>
            <person name="Wirth R."/>
            <person name="Woyke T."/>
            <person name="Bristow J."/>
            <person name="Eisen J.A."/>
            <person name="Markowitz V."/>
            <person name="Hugenholtz P."/>
            <person name="Kyrpides N.C."/>
            <person name="Klenk H.P."/>
        </authorList>
    </citation>
    <scope>NUCLEOTIDE SEQUENCE [LARGE SCALE GENOMIC DNA]</scope>
    <source>
        <strain evidence="3">DSM 5631 / JCM 9629 / NBRC 100127 / Av18</strain>
    </source>
</reference>
<dbReference type="AlphaFoldDB" id="D2RF07"/>
<sequence>MEAEFVFELPDAEILYRALKVEEKHVLTETQIDLIDGKLIIRIKAEDLAELRASVNAWLRTIKACLDVL</sequence>
<proteinExistence type="inferred from homology"/>
<dbReference type="KEGG" id="apo:Arcpr_1655"/>
<keyword evidence="3" id="KW-1185">Reference proteome</keyword>
<comment type="similarity">
    <text evidence="1">Belongs to the CTAG/PCC1 family.</text>
</comment>
<dbReference type="PaxDb" id="572546-Arcpr_1655"/>
<dbReference type="eggNOG" id="arCOG04414">
    <property type="taxonomic scope" value="Archaea"/>
</dbReference>
<dbReference type="NCBIfam" id="NF011470">
    <property type="entry name" value="PRK14887.1"/>
    <property type="match status" value="1"/>
</dbReference>
<evidence type="ECO:0008006" key="4">
    <source>
        <dbReference type="Google" id="ProtNLM"/>
    </source>
</evidence>
<dbReference type="STRING" id="572546.Arcpr_1655"/>
<dbReference type="Proteomes" id="UP000001901">
    <property type="component" value="Chromosome"/>
</dbReference>
<dbReference type="EMBL" id="CP001857">
    <property type="protein sequence ID" value="ADB58701.1"/>
    <property type="molecule type" value="Genomic_DNA"/>
</dbReference>
<evidence type="ECO:0000256" key="1">
    <source>
        <dbReference type="ARBA" id="ARBA00007073"/>
    </source>
</evidence>
<evidence type="ECO:0000313" key="3">
    <source>
        <dbReference type="Proteomes" id="UP000001901"/>
    </source>
</evidence>
<dbReference type="OrthoDB" id="8982at2157"/>